<sequence length="76" mass="8895">MLFEQTAISKKQKETIKSYLEKLKNQDPINPDWSFEIHSFPDHLIASGHLQMFKTIGPHHTLARKLITNCRGEYRS</sequence>
<proteinExistence type="predicted"/>
<dbReference type="EMBL" id="VORW01000001">
    <property type="protein sequence ID" value="TXE14120.1"/>
    <property type="molecule type" value="Genomic_DNA"/>
</dbReference>
<evidence type="ECO:0000313" key="1">
    <source>
        <dbReference type="EMBL" id="TXE14120.1"/>
    </source>
</evidence>
<dbReference type="Proteomes" id="UP000321935">
    <property type="component" value="Unassembled WGS sequence"/>
</dbReference>
<dbReference type="AlphaFoldDB" id="A0A5C7AZ60"/>
<name>A0A5C7AZ60_9BACT</name>
<comment type="caution">
    <text evidence="1">The sequence shown here is derived from an EMBL/GenBank/DDBJ whole genome shotgun (WGS) entry which is preliminary data.</text>
</comment>
<dbReference type="RefSeq" id="WP_146914369.1">
    <property type="nucleotide sequence ID" value="NZ_VORW01000001.1"/>
</dbReference>
<protein>
    <submittedName>
        <fullName evidence="1">Uncharacterized protein</fullName>
    </submittedName>
</protein>
<reference evidence="1 2" key="1">
    <citation type="submission" date="2019-08" db="EMBL/GenBank/DDBJ databases">
        <title>Genomes sequence of Algoriphagus aquimarinus ACAM450.</title>
        <authorList>
            <person name="Bowman J.P."/>
        </authorList>
    </citation>
    <scope>NUCLEOTIDE SEQUENCE [LARGE SCALE GENOMIC DNA]</scope>
    <source>
        <strain evidence="1 2">ACAM 450</strain>
    </source>
</reference>
<organism evidence="1 2">
    <name type="scientific">Algoriphagus aquimarinus</name>
    <dbReference type="NCBI Taxonomy" id="237018"/>
    <lineage>
        <taxon>Bacteria</taxon>
        <taxon>Pseudomonadati</taxon>
        <taxon>Bacteroidota</taxon>
        <taxon>Cytophagia</taxon>
        <taxon>Cytophagales</taxon>
        <taxon>Cyclobacteriaceae</taxon>
        <taxon>Algoriphagus</taxon>
    </lineage>
</organism>
<accession>A0A5C7AZ60</accession>
<evidence type="ECO:0000313" key="2">
    <source>
        <dbReference type="Proteomes" id="UP000321935"/>
    </source>
</evidence>
<gene>
    <name evidence="1" type="ORF">ESV85_00755</name>
</gene>